<keyword evidence="5" id="KW-0472">Membrane</keyword>
<dbReference type="EC" id="2.4.1.17" evidence="5"/>
<evidence type="ECO:0000313" key="7">
    <source>
        <dbReference type="EMBL" id="SSX20675.1"/>
    </source>
</evidence>
<dbReference type="GO" id="GO:0016020">
    <property type="term" value="C:membrane"/>
    <property type="evidence" value="ECO:0007669"/>
    <property type="project" value="UniProtKB-SubCell"/>
</dbReference>
<reference evidence="6" key="1">
    <citation type="submission" date="2018-04" db="EMBL/GenBank/DDBJ databases">
        <authorList>
            <person name="Go L.Y."/>
            <person name="Mitchell J.A."/>
        </authorList>
    </citation>
    <scope>NUCLEOTIDE SEQUENCE</scope>
    <source>
        <tissue evidence="6">Whole organism</tissue>
    </source>
</reference>
<dbReference type="Gene3D" id="3.40.50.2000">
    <property type="entry name" value="Glycogen Phosphorylase B"/>
    <property type="match status" value="1"/>
</dbReference>
<dbReference type="InterPro" id="IPR035595">
    <property type="entry name" value="UDP_glycos_trans_CS"/>
</dbReference>
<dbReference type="PANTHER" id="PTHR48043:SF159">
    <property type="entry name" value="EG:EG0003.4 PROTEIN-RELATED"/>
    <property type="match status" value="1"/>
</dbReference>
<dbReference type="AlphaFoldDB" id="A0A336LS81"/>
<evidence type="ECO:0000256" key="1">
    <source>
        <dbReference type="ARBA" id="ARBA00009995"/>
    </source>
</evidence>
<organism evidence="7">
    <name type="scientific">Culicoides sonorensis</name>
    <name type="common">Biting midge</name>
    <dbReference type="NCBI Taxonomy" id="179676"/>
    <lineage>
        <taxon>Eukaryota</taxon>
        <taxon>Metazoa</taxon>
        <taxon>Ecdysozoa</taxon>
        <taxon>Arthropoda</taxon>
        <taxon>Hexapoda</taxon>
        <taxon>Insecta</taxon>
        <taxon>Pterygota</taxon>
        <taxon>Neoptera</taxon>
        <taxon>Endopterygota</taxon>
        <taxon>Diptera</taxon>
        <taxon>Nematocera</taxon>
        <taxon>Chironomoidea</taxon>
        <taxon>Ceratopogonidae</taxon>
        <taxon>Ceratopogoninae</taxon>
        <taxon>Culicoides</taxon>
        <taxon>Monoculicoides</taxon>
    </lineage>
</organism>
<evidence type="ECO:0000313" key="6">
    <source>
        <dbReference type="EMBL" id="SSX00295.1"/>
    </source>
</evidence>
<evidence type="ECO:0000256" key="3">
    <source>
        <dbReference type="ARBA" id="ARBA00022679"/>
    </source>
</evidence>
<comment type="subcellular location">
    <subcellularLocation>
        <location evidence="5">Membrane</location>
        <topology evidence="5">Single-pass membrane protein</topology>
    </subcellularLocation>
</comment>
<sequence>MSFLIILFTTLGLSEASKILSIFHTPSKSHQLLAEPLLFELARSGHEVTILTPFPLKNQQTNIRCIELTDVEKYYDPYWEVAFEHVDDNPLQMLRDFFGETTDLTRLTLEHPNVRKLLNSNETFDLVFFEIFLNDAFLGFAHYYNCPAICMSTIGMTPWANDLVRTPSPMSFIPNGLLPFKDKMTFRERIINILFTFYERYLLYTTYLPSQNEMYNSVFPDPKPSFYDLRNSKVALILLNSHFSLGFPRPLMPNIIEVGGMQINQKPDSLPKEIKDFMDSAKHGIVFFSMGSNIWPSRMSPEKREGILNSFNKIKLKVIWKWDDEKLDLDKNKFLVRKWLPQDSILAHPNVKLFITHGGLLSCIESIFHGVPMLGTPVFGDQMSNMDMVANNHWGIRIDYKNLTEDSLDWALEEILTNSLYRKAVQYTKNLFRDQPLTPLDTAKFWVEYVIRHKGATHMKSAAMQMSIIEYYNLDAYTFLLIILILLVIILPLIVFQISKKVFVLKYKEKVI</sequence>
<dbReference type="GO" id="GO:0015020">
    <property type="term" value="F:glucuronosyltransferase activity"/>
    <property type="evidence" value="ECO:0007669"/>
    <property type="project" value="UniProtKB-EC"/>
</dbReference>
<keyword evidence="5" id="KW-0732">Signal</keyword>
<protein>
    <recommendedName>
        <fullName evidence="5">UDP-glucuronosyltransferase</fullName>
        <ecNumber evidence="5">2.4.1.17</ecNumber>
    </recommendedName>
</protein>
<dbReference type="InterPro" id="IPR050271">
    <property type="entry name" value="UDP-glycosyltransferase"/>
</dbReference>
<feature type="transmembrane region" description="Helical" evidence="5">
    <location>
        <begin position="476"/>
        <end position="498"/>
    </location>
</feature>
<dbReference type="PROSITE" id="PS00375">
    <property type="entry name" value="UDPGT"/>
    <property type="match status" value="1"/>
</dbReference>
<proteinExistence type="inferred from homology"/>
<dbReference type="OMA" id="AKFWVEY"/>
<feature type="signal peptide" evidence="5">
    <location>
        <begin position="1"/>
        <end position="16"/>
    </location>
</feature>
<dbReference type="CDD" id="cd03784">
    <property type="entry name" value="GT1_Gtf-like"/>
    <property type="match status" value="1"/>
</dbReference>
<dbReference type="VEuPathDB" id="VectorBase:CSON002279"/>
<dbReference type="EMBL" id="UFQS01000137">
    <property type="protein sequence ID" value="SSX00295.1"/>
    <property type="molecule type" value="Genomic_DNA"/>
</dbReference>
<dbReference type="Pfam" id="PF00201">
    <property type="entry name" value="UDPGT"/>
    <property type="match status" value="1"/>
</dbReference>
<comment type="similarity">
    <text evidence="1 4">Belongs to the UDP-glycosyltransferase family.</text>
</comment>
<evidence type="ECO:0000256" key="4">
    <source>
        <dbReference type="RuleBase" id="RU003718"/>
    </source>
</evidence>
<evidence type="ECO:0000256" key="2">
    <source>
        <dbReference type="ARBA" id="ARBA00022676"/>
    </source>
</evidence>
<accession>A0A336LS81</accession>
<reference evidence="7" key="2">
    <citation type="submission" date="2018-07" db="EMBL/GenBank/DDBJ databases">
        <authorList>
            <person name="Quirk P.G."/>
            <person name="Krulwich T.A."/>
        </authorList>
    </citation>
    <scope>NUCLEOTIDE SEQUENCE</scope>
</reference>
<keyword evidence="2 4" id="KW-0328">Glycosyltransferase</keyword>
<keyword evidence="5" id="KW-1133">Transmembrane helix</keyword>
<dbReference type="InterPro" id="IPR002213">
    <property type="entry name" value="UDP_glucos_trans"/>
</dbReference>
<dbReference type="SUPFAM" id="SSF53756">
    <property type="entry name" value="UDP-Glycosyltransferase/glycogen phosphorylase"/>
    <property type="match status" value="1"/>
</dbReference>
<dbReference type="PANTHER" id="PTHR48043">
    <property type="entry name" value="EG:EG0003.4 PROTEIN-RELATED"/>
    <property type="match status" value="1"/>
</dbReference>
<keyword evidence="3 4" id="KW-0808">Transferase</keyword>
<evidence type="ECO:0000256" key="5">
    <source>
        <dbReference type="RuleBase" id="RU362059"/>
    </source>
</evidence>
<keyword evidence="5" id="KW-0812">Transmembrane</keyword>
<gene>
    <name evidence="7" type="primary">CSON002279</name>
</gene>
<dbReference type="FunFam" id="3.40.50.2000:FF:000050">
    <property type="entry name" value="UDP-glucuronosyltransferase"/>
    <property type="match status" value="1"/>
</dbReference>
<name>A0A336LS81_CULSO</name>
<dbReference type="EMBL" id="UFQT01000137">
    <property type="protein sequence ID" value="SSX20675.1"/>
    <property type="molecule type" value="Genomic_DNA"/>
</dbReference>
<feature type="chain" id="PRO_5034108156" description="UDP-glucuronosyltransferase" evidence="5">
    <location>
        <begin position="17"/>
        <end position="512"/>
    </location>
</feature>
<comment type="catalytic activity">
    <reaction evidence="5">
        <text>glucuronate acceptor + UDP-alpha-D-glucuronate = acceptor beta-D-glucuronoside + UDP + H(+)</text>
        <dbReference type="Rhea" id="RHEA:21032"/>
        <dbReference type="ChEBI" id="CHEBI:15378"/>
        <dbReference type="ChEBI" id="CHEBI:58052"/>
        <dbReference type="ChEBI" id="CHEBI:58223"/>
        <dbReference type="ChEBI" id="CHEBI:132367"/>
        <dbReference type="ChEBI" id="CHEBI:132368"/>
        <dbReference type="EC" id="2.4.1.17"/>
    </reaction>
</comment>